<feature type="chain" id="PRO_5046745840" description="DUF4189 domain-containing protein" evidence="2">
    <location>
        <begin position="21"/>
        <end position="159"/>
    </location>
</feature>
<evidence type="ECO:0000259" key="3">
    <source>
        <dbReference type="Pfam" id="PF13827"/>
    </source>
</evidence>
<dbReference type="InterPro" id="IPR025240">
    <property type="entry name" value="DUF4189"/>
</dbReference>
<dbReference type="RefSeq" id="WP_310096271.1">
    <property type="nucleotide sequence ID" value="NZ_JAVDTT010000006.1"/>
</dbReference>
<gene>
    <name evidence="4" type="ORF">J2W94_003569</name>
</gene>
<organism evidence="4 5">
    <name type="scientific">Pseudoxanthomonas sacheonensis</name>
    <dbReference type="NCBI Taxonomy" id="443615"/>
    <lineage>
        <taxon>Bacteria</taxon>
        <taxon>Pseudomonadati</taxon>
        <taxon>Pseudomonadota</taxon>
        <taxon>Gammaproteobacteria</taxon>
        <taxon>Lysobacterales</taxon>
        <taxon>Lysobacteraceae</taxon>
        <taxon>Pseudoxanthomonas</taxon>
    </lineage>
</organism>
<protein>
    <recommendedName>
        <fullName evidence="3">DUF4189 domain-containing protein</fullName>
    </recommendedName>
</protein>
<sequence length="159" mass="16877">MKSNWVLMVVLLLISGIASAQSTPTNPGGFLNTDPRSPYYNSGNNLPPAPPQERWADRWGAFASASSGVFGGAQDKQSKRQAEKSALAECKEKGGDDCRVDLSYYNQCGAVASGGGHMGSSRAPTEREAVEHAIKTCEKAGGSNCQLYFMGCSLPVRVN</sequence>
<feature type="region of interest" description="Disordered" evidence="1">
    <location>
        <begin position="22"/>
        <end position="50"/>
    </location>
</feature>
<dbReference type="Pfam" id="PF13827">
    <property type="entry name" value="DUF4189"/>
    <property type="match status" value="1"/>
</dbReference>
<keyword evidence="5" id="KW-1185">Reference proteome</keyword>
<reference evidence="4 5" key="1">
    <citation type="submission" date="2023-07" db="EMBL/GenBank/DDBJ databases">
        <title>Sorghum-associated microbial communities from plants grown in Nebraska, USA.</title>
        <authorList>
            <person name="Schachtman D."/>
        </authorList>
    </citation>
    <scope>NUCLEOTIDE SEQUENCE [LARGE SCALE GENOMIC DNA]</scope>
    <source>
        <strain evidence="4 5">BE107</strain>
    </source>
</reference>
<feature type="signal peptide" evidence="2">
    <location>
        <begin position="1"/>
        <end position="20"/>
    </location>
</feature>
<evidence type="ECO:0000256" key="1">
    <source>
        <dbReference type="SAM" id="MobiDB-lite"/>
    </source>
</evidence>
<evidence type="ECO:0000313" key="4">
    <source>
        <dbReference type="EMBL" id="MDR6843256.1"/>
    </source>
</evidence>
<evidence type="ECO:0000313" key="5">
    <source>
        <dbReference type="Proteomes" id="UP001254759"/>
    </source>
</evidence>
<name>A0ABU1RWV4_9GAMM</name>
<proteinExistence type="predicted"/>
<accession>A0ABU1RWV4</accession>
<evidence type="ECO:0000256" key="2">
    <source>
        <dbReference type="SAM" id="SignalP"/>
    </source>
</evidence>
<dbReference type="EMBL" id="JAVDTT010000006">
    <property type="protein sequence ID" value="MDR6843256.1"/>
    <property type="molecule type" value="Genomic_DNA"/>
</dbReference>
<dbReference type="Proteomes" id="UP001254759">
    <property type="component" value="Unassembled WGS sequence"/>
</dbReference>
<feature type="domain" description="DUF4189" evidence="3">
    <location>
        <begin position="59"/>
        <end position="150"/>
    </location>
</feature>
<keyword evidence="2" id="KW-0732">Signal</keyword>
<comment type="caution">
    <text evidence="4">The sequence shown here is derived from an EMBL/GenBank/DDBJ whole genome shotgun (WGS) entry which is preliminary data.</text>
</comment>